<evidence type="ECO:0000313" key="2">
    <source>
        <dbReference type="EMBL" id="MBB3187090.1"/>
    </source>
</evidence>
<dbReference type="InterPro" id="IPR000594">
    <property type="entry name" value="ThiF_NAD_FAD-bd"/>
</dbReference>
<dbReference type="Pfam" id="PF00899">
    <property type="entry name" value="ThiF"/>
    <property type="match status" value="1"/>
</dbReference>
<dbReference type="InterPro" id="IPR035985">
    <property type="entry name" value="Ubiquitin-activating_enz"/>
</dbReference>
<gene>
    <name evidence="2" type="ORF">FHX64_001253</name>
</gene>
<dbReference type="PANTHER" id="PTHR43267">
    <property type="entry name" value="TRNA THREONYLCARBAMOYLADENOSINE DEHYDRATASE"/>
    <property type="match status" value="1"/>
</dbReference>
<dbReference type="EMBL" id="JACHYB010000001">
    <property type="protein sequence ID" value="MBB3187090.1"/>
    <property type="molecule type" value="Genomic_DNA"/>
</dbReference>
<accession>A0A7W5DQ91</accession>
<reference evidence="2 3" key="1">
    <citation type="submission" date="2020-08" db="EMBL/GenBank/DDBJ databases">
        <title>Genomic Encyclopedia of Type Strains, Phase IV (KMG-IV): sequencing the most valuable type-strain genomes for metagenomic binning, comparative biology and taxonomic classification.</title>
        <authorList>
            <person name="Goeker M."/>
        </authorList>
    </citation>
    <scope>NUCLEOTIDE SEQUENCE [LARGE SCALE GENOMIC DNA]</scope>
    <source>
        <strain evidence="2 3">DSM 27471</strain>
    </source>
</reference>
<dbReference type="RefSeq" id="WP_183412901.1">
    <property type="nucleotide sequence ID" value="NZ_JACHYB010000001.1"/>
</dbReference>
<dbReference type="PANTHER" id="PTHR43267:SF1">
    <property type="entry name" value="TRNA THREONYLCARBAMOYLADENOSINE DEHYDRATASE"/>
    <property type="match status" value="1"/>
</dbReference>
<name>A0A7W5DQ91_9PORP</name>
<keyword evidence="3" id="KW-1185">Reference proteome</keyword>
<dbReference type="Gene3D" id="3.40.50.720">
    <property type="entry name" value="NAD(P)-binding Rossmann-like Domain"/>
    <property type="match status" value="1"/>
</dbReference>
<sequence>MSLQEDIFHRTELLLGAKAMACLAEKKVIIFGIGGVGSWCAEALIRSGIIYLTIVDSDRVDVTNVNRQLHATTETLGELKTEVFKQRLLSINPDAQITAIANRYNASTSASFALNSYDVIIDAIDSLEDKMHLILEATHTSALFFSSMGAAWRLDPTRVRVAEFWKVQGCPLASSLRTRFRKQSLFPEKKFLAVYSDEHVIGPKDKITNEANSALKPAHRENGSVVYVTAVFGFTIASLVVKTLMSSV</sequence>
<evidence type="ECO:0000313" key="3">
    <source>
        <dbReference type="Proteomes" id="UP000544222"/>
    </source>
</evidence>
<dbReference type="GO" id="GO:0008641">
    <property type="term" value="F:ubiquitin-like modifier activating enzyme activity"/>
    <property type="evidence" value="ECO:0007669"/>
    <property type="project" value="InterPro"/>
</dbReference>
<comment type="caution">
    <text evidence="2">The sequence shown here is derived from an EMBL/GenBank/DDBJ whole genome shotgun (WGS) entry which is preliminary data.</text>
</comment>
<dbReference type="GO" id="GO:0061504">
    <property type="term" value="P:cyclic threonylcarbamoyladenosine biosynthetic process"/>
    <property type="evidence" value="ECO:0007669"/>
    <property type="project" value="TreeGrafter"/>
</dbReference>
<dbReference type="SUPFAM" id="SSF69572">
    <property type="entry name" value="Activating enzymes of the ubiquitin-like proteins"/>
    <property type="match status" value="1"/>
</dbReference>
<organism evidence="2 3">
    <name type="scientific">Microbacter margulisiae</name>
    <dbReference type="NCBI Taxonomy" id="1350067"/>
    <lineage>
        <taxon>Bacteria</taxon>
        <taxon>Pseudomonadati</taxon>
        <taxon>Bacteroidota</taxon>
        <taxon>Bacteroidia</taxon>
        <taxon>Bacteroidales</taxon>
        <taxon>Porphyromonadaceae</taxon>
        <taxon>Microbacter</taxon>
    </lineage>
</organism>
<evidence type="ECO:0000259" key="1">
    <source>
        <dbReference type="Pfam" id="PF00899"/>
    </source>
</evidence>
<dbReference type="Proteomes" id="UP000544222">
    <property type="component" value="Unassembled WGS sequence"/>
</dbReference>
<dbReference type="CDD" id="cd00755">
    <property type="entry name" value="YgdL_like"/>
    <property type="match status" value="1"/>
</dbReference>
<dbReference type="InterPro" id="IPR045886">
    <property type="entry name" value="ThiF/MoeB/HesA"/>
</dbReference>
<proteinExistence type="predicted"/>
<dbReference type="GO" id="GO:0061503">
    <property type="term" value="F:tRNA threonylcarbamoyladenosine dehydratase"/>
    <property type="evidence" value="ECO:0007669"/>
    <property type="project" value="TreeGrafter"/>
</dbReference>
<feature type="domain" description="THIF-type NAD/FAD binding fold" evidence="1">
    <location>
        <begin position="15"/>
        <end position="244"/>
    </location>
</feature>
<dbReference type="AlphaFoldDB" id="A0A7W5DQ91"/>
<protein>
    <submittedName>
        <fullName evidence="2">tRNA A37 threonylcarbamoyladenosine dehydratase</fullName>
    </submittedName>
</protein>